<gene>
    <name evidence="5" type="ORF">AAF454_11200</name>
</gene>
<dbReference type="InterPro" id="IPR036390">
    <property type="entry name" value="WH_DNA-bd_sf"/>
</dbReference>
<dbReference type="GeneID" id="97820017"/>
<protein>
    <submittedName>
        <fullName evidence="5">MarR family transcriptional regulator</fullName>
    </submittedName>
</protein>
<evidence type="ECO:0000313" key="5">
    <source>
        <dbReference type="EMBL" id="MEL5988968.1"/>
    </source>
</evidence>
<proteinExistence type="predicted"/>
<name>A0ABU9LLW3_9BACL</name>
<dbReference type="SMART" id="SM00347">
    <property type="entry name" value="HTH_MARR"/>
    <property type="match status" value="1"/>
</dbReference>
<comment type="caution">
    <text evidence="5">The sequence shown here is derived from an EMBL/GenBank/DDBJ whole genome shotgun (WGS) entry which is preliminary data.</text>
</comment>
<dbReference type="PROSITE" id="PS50995">
    <property type="entry name" value="HTH_MARR_2"/>
    <property type="match status" value="1"/>
</dbReference>
<dbReference type="Proteomes" id="UP001398420">
    <property type="component" value="Unassembled WGS sequence"/>
</dbReference>
<evidence type="ECO:0000256" key="1">
    <source>
        <dbReference type="ARBA" id="ARBA00023015"/>
    </source>
</evidence>
<reference evidence="5 6" key="1">
    <citation type="submission" date="2024-04" db="EMBL/GenBank/DDBJ databases">
        <authorList>
            <person name="Wu Y.S."/>
            <person name="Zhang L."/>
        </authorList>
    </citation>
    <scope>NUCLEOTIDE SEQUENCE [LARGE SCALE GENOMIC DNA]</scope>
    <source>
        <strain evidence="5 6">KG-01</strain>
    </source>
</reference>
<feature type="domain" description="HTH marR-type" evidence="4">
    <location>
        <begin position="3"/>
        <end position="137"/>
    </location>
</feature>
<organism evidence="5 6">
    <name type="scientific">Kurthia gibsonii</name>
    <dbReference type="NCBI Taxonomy" id="33946"/>
    <lineage>
        <taxon>Bacteria</taxon>
        <taxon>Bacillati</taxon>
        <taxon>Bacillota</taxon>
        <taxon>Bacilli</taxon>
        <taxon>Bacillales</taxon>
        <taxon>Caryophanaceae</taxon>
        <taxon>Kurthia</taxon>
    </lineage>
</organism>
<evidence type="ECO:0000256" key="2">
    <source>
        <dbReference type="ARBA" id="ARBA00023125"/>
    </source>
</evidence>
<dbReference type="EMBL" id="JBCEWA010000008">
    <property type="protein sequence ID" value="MEL5988968.1"/>
    <property type="molecule type" value="Genomic_DNA"/>
</dbReference>
<dbReference type="InterPro" id="IPR000835">
    <property type="entry name" value="HTH_MarR-typ"/>
</dbReference>
<keyword evidence="3" id="KW-0804">Transcription</keyword>
<dbReference type="SUPFAM" id="SSF46785">
    <property type="entry name" value="Winged helix' DNA-binding domain"/>
    <property type="match status" value="1"/>
</dbReference>
<keyword evidence="6" id="KW-1185">Reference proteome</keyword>
<dbReference type="PRINTS" id="PR00598">
    <property type="entry name" value="HTHMARR"/>
</dbReference>
<accession>A0ABU9LLW3</accession>
<sequence length="148" mass="17021">MKDSNLFQVIHKTEYINNSNIYHFTRRFPHKLGVTPVLVLSELLQHGALKQTVLAERMGCTPGAMTNIANKLVKLGYAKRVYNEEDRRHVLMEITDAGVSVLKDAQVQGRKVHQELFEVLTDEELEQYLNITEKLLEASIARNQQYKP</sequence>
<evidence type="ECO:0000313" key="6">
    <source>
        <dbReference type="Proteomes" id="UP001398420"/>
    </source>
</evidence>
<dbReference type="PANTHER" id="PTHR42756:SF1">
    <property type="entry name" value="TRANSCRIPTIONAL REPRESSOR OF EMRAB OPERON"/>
    <property type="match status" value="1"/>
</dbReference>
<dbReference type="RefSeq" id="WP_087681994.1">
    <property type="nucleotide sequence ID" value="NZ_BJOB01000001.1"/>
</dbReference>
<dbReference type="PANTHER" id="PTHR42756">
    <property type="entry name" value="TRANSCRIPTIONAL REGULATOR, MARR"/>
    <property type="match status" value="1"/>
</dbReference>
<keyword evidence="1" id="KW-0805">Transcription regulation</keyword>
<dbReference type="InterPro" id="IPR036388">
    <property type="entry name" value="WH-like_DNA-bd_sf"/>
</dbReference>
<evidence type="ECO:0000259" key="4">
    <source>
        <dbReference type="PROSITE" id="PS50995"/>
    </source>
</evidence>
<keyword evidence="2" id="KW-0238">DNA-binding</keyword>
<evidence type="ECO:0000256" key="3">
    <source>
        <dbReference type="ARBA" id="ARBA00023163"/>
    </source>
</evidence>
<dbReference type="Pfam" id="PF01047">
    <property type="entry name" value="MarR"/>
    <property type="match status" value="1"/>
</dbReference>
<dbReference type="Gene3D" id="1.10.10.10">
    <property type="entry name" value="Winged helix-like DNA-binding domain superfamily/Winged helix DNA-binding domain"/>
    <property type="match status" value="1"/>
</dbReference>